<evidence type="ECO:0000256" key="1">
    <source>
        <dbReference type="ARBA" id="ARBA00001113"/>
    </source>
</evidence>
<dbReference type="GO" id="GO:0016020">
    <property type="term" value="C:membrane"/>
    <property type="evidence" value="ECO:0007669"/>
    <property type="project" value="InterPro"/>
</dbReference>
<name>A0A1I5X9X5_9LACT</name>
<dbReference type="InterPro" id="IPR036662">
    <property type="entry name" value="PTS_EIIA_man-typ_sf"/>
</dbReference>
<organism evidence="7 8">
    <name type="scientific">Desemzia incerta</name>
    <dbReference type="NCBI Taxonomy" id="82801"/>
    <lineage>
        <taxon>Bacteria</taxon>
        <taxon>Bacillati</taxon>
        <taxon>Bacillota</taxon>
        <taxon>Bacilli</taxon>
        <taxon>Lactobacillales</taxon>
        <taxon>Carnobacteriaceae</taxon>
        <taxon>Desemzia</taxon>
    </lineage>
</organism>
<dbReference type="NCBIfam" id="TIGR02364">
    <property type="entry name" value="dha_pts"/>
    <property type="match status" value="1"/>
</dbReference>
<dbReference type="STRING" id="82801.SAMN04488506_1279"/>
<comment type="subunit">
    <text evidence="5">Homodimer. The dihydroxyacetone kinase complex is composed of a homodimer of DhaM, a homodimer of DhaK and the subunit DhaL.</text>
</comment>
<evidence type="ECO:0000259" key="6">
    <source>
        <dbReference type="PROSITE" id="PS51096"/>
    </source>
</evidence>
<dbReference type="GO" id="GO:0047324">
    <property type="term" value="F:phosphoenolpyruvate-glycerone phosphotransferase activity"/>
    <property type="evidence" value="ECO:0007669"/>
    <property type="project" value="UniProtKB-EC"/>
</dbReference>
<dbReference type="Proteomes" id="UP000199136">
    <property type="component" value="Unassembled WGS sequence"/>
</dbReference>
<dbReference type="Pfam" id="PF03610">
    <property type="entry name" value="EIIA-man"/>
    <property type="match status" value="1"/>
</dbReference>
<dbReference type="PANTHER" id="PTHR38594">
    <property type="entry name" value="PEP-DEPENDENT DIHYDROXYACETONE KINASE, PHOSPHORYL DONOR SUBUNIT DHAM"/>
    <property type="match status" value="1"/>
</dbReference>
<evidence type="ECO:0000256" key="4">
    <source>
        <dbReference type="ARBA" id="ARBA00022679"/>
    </source>
</evidence>
<protein>
    <recommendedName>
        <fullName evidence="3">phosphoenolpyruvate--glycerone phosphotransferase</fullName>
        <ecNumber evidence="3">2.7.1.121</ecNumber>
    </recommendedName>
</protein>
<dbReference type="Gene3D" id="3.40.50.510">
    <property type="entry name" value="Phosphotransferase system, mannose-type IIA component"/>
    <property type="match status" value="1"/>
</dbReference>
<dbReference type="PROSITE" id="PS51096">
    <property type="entry name" value="PTS_EIIA_TYPE_4"/>
    <property type="match status" value="1"/>
</dbReference>
<sequence length="125" mass="13242">MMANKPGILLVSHVSDIADGLATLLGQVAGDVTIIAAGGTEDGEVGTSFDKISAAVEKFEEDTILAFYDLGSAKMNLEMAIETTDKNITLYDTAFIESAYTAASLLQVDVPVEDIDKQLAELKVK</sequence>
<dbReference type="EMBL" id="FOXW01000004">
    <property type="protein sequence ID" value="SFQ28447.1"/>
    <property type="molecule type" value="Genomic_DNA"/>
</dbReference>
<reference evidence="7 8" key="1">
    <citation type="submission" date="2016-10" db="EMBL/GenBank/DDBJ databases">
        <authorList>
            <person name="de Groot N.N."/>
        </authorList>
    </citation>
    <scope>NUCLEOTIDE SEQUENCE [LARGE SCALE GENOMIC DNA]</scope>
    <source>
        <strain evidence="7 8">DSM 20581</strain>
    </source>
</reference>
<dbReference type="GO" id="GO:0009401">
    <property type="term" value="P:phosphoenolpyruvate-dependent sugar phosphotransferase system"/>
    <property type="evidence" value="ECO:0007669"/>
    <property type="project" value="InterPro"/>
</dbReference>
<keyword evidence="8" id="KW-1185">Reference proteome</keyword>
<evidence type="ECO:0000256" key="2">
    <source>
        <dbReference type="ARBA" id="ARBA00002788"/>
    </source>
</evidence>
<feature type="domain" description="PTS EIIA type-4" evidence="6">
    <location>
        <begin position="5"/>
        <end position="125"/>
    </location>
</feature>
<evidence type="ECO:0000313" key="7">
    <source>
        <dbReference type="EMBL" id="SFQ28447.1"/>
    </source>
</evidence>
<dbReference type="PANTHER" id="PTHR38594:SF1">
    <property type="entry name" value="PEP-DEPENDENT DIHYDROXYACETONE KINASE, PHOSPHORYL DONOR SUBUNIT DHAM"/>
    <property type="match status" value="1"/>
</dbReference>
<comment type="catalytic activity">
    <reaction evidence="1">
        <text>dihydroxyacetone + phosphoenolpyruvate = dihydroxyacetone phosphate + pyruvate</text>
        <dbReference type="Rhea" id="RHEA:18381"/>
        <dbReference type="ChEBI" id="CHEBI:15361"/>
        <dbReference type="ChEBI" id="CHEBI:16016"/>
        <dbReference type="ChEBI" id="CHEBI:57642"/>
        <dbReference type="ChEBI" id="CHEBI:58702"/>
        <dbReference type="EC" id="2.7.1.121"/>
    </reaction>
</comment>
<evidence type="ECO:0000313" key="8">
    <source>
        <dbReference type="Proteomes" id="UP000199136"/>
    </source>
</evidence>
<dbReference type="InterPro" id="IPR012844">
    <property type="entry name" value="DhaM_N"/>
</dbReference>
<dbReference type="SUPFAM" id="SSF53062">
    <property type="entry name" value="PTS system fructose IIA component-like"/>
    <property type="match status" value="1"/>
</dbReference>
<evidence type="ECO:0000256" key="3">
    <source>
        <dbReference type="ARBA" id="ARBA00012095"/>
    </source>
</evidence>
<gene>
    <name evidence="7" type="ORF">SAMN04488506_1279</name>
</gene>
<comment type="function">
    <text evidence="2">Component of the dihydroxyacetone kinase complex, which is responsible for the phosphoenolpyruvate (PEP)-dependent phosphorylation of dihydroxyacetone. DhaM serves as the phosphoryl donor. Is phosphorylated by phosphoenolpyruvate in an EI- and HPr-dependent reaction, and a phosphorelay system on histidine residues finally leads to phosphoryl transfer to DhaL and dihydroxyacetone.</text>
</comment>
<dbReference type="InterPro" id="IPR039643">
    <property type="entry name" value="DhaM"/>
</dbReference>
<accession>A0A1I5X9X5</accession>
<evidence type="ECO:0000256" key="5">
    <source>
        <dbReference type="ARBA" id="ARBA00046577"/>
    </source>
</evidence>
<dbReference type="GO" id="GO:0019563">
    <property type="term" value="P:glycerol catabolic process"/>
    <property type="evidence" value="ECO:0007669"/>
    <property type="project" value="InterPro"/>
</dbReference>
<keyword evidence="7" id="KW-0418">Kinase</keyword>
<dbReference type="EC" id="2.7.1.121" evidence="3"/>
<proteinExistence type="predicted"/>
<dbReference type="InterPro" id="IPR004701">
    <property type="entry name" value="PTS_EIIA_man-typ"/>
</dbReference>
<keyword evidence="4" id="KW-0808">Transferase</keyword>
<dbReference type="AlphaFoldDB" id="A0A1I5X9X5"/>